<evidence type="ECO:0000256" key="3">
    <source>
        <dbReference type="ARBA" id="ARBA00022777"/>
    </source>
</evidence>
<feature type="domain" description="PX" evidence="11">
    <location>
        <begin position="1456"/>
        <end position="1571"/>
    </location>
</feature>
<dbReference type="SUPFAM" id="SSF56112">
    <property type="entry name" value="Protein kinase-like (PK-like)"/>
    <property type="match status" value="1"/>
</dbReference>
<dbReference type="PROSITE" id="PS50330">
    <property type="entry name" value="UIM"/>
    <property type="match status" value="1"/>
</dbReference>
<dbReference type="InterPro" id="IPR035892">
    <property type="entry name" value="C2_domain_sf"/>
</dbReference>
<dbReference type="PROSITE" id="PS51546">
    <property type="entry name" value="PI3K_RBD"/>
    <property type="match status" value="1"/>
</dbReference>
<dbReference type="FunFam" id="3.30.1520.10:FF:000006">
    <property type="entry name" value="Phosphatidylinositol 4-phosphate 3-kinase C2 domain-containing subunit alpha"/>
    <property type="match status" value="1"/>
</dbReference>
<evidence type="ECO:0000259" key="13">
    <source>
        <dbReference type="PROSITE" id="PS51545"/>
    </source>
</evidence>
<dbReference type="PROSITE" id="PS50004">
    <property type="entry name" value="C2"/>
    <property type="match status" value="1"/>
</dbReference>
<dbReference type="SUPFAM" id="SSF54236">
    <property type="entry name" value="Ubiquitin-like"/>
    <property type="match status" value="1"/>
</dbReference>
<dbReference type="GO" id="GO:0035091">
    <property type="term" value="F:phosphatidylinositol binding"/>
    <property type="evidence" value="ECO:0007669"/>
    <property type="project" value="InterPro"/>
</dbReference>
<dbReference type="InterPro" id="IPR036940">
    <property type="entry name" value="PI3/4_kinase_cat_sf"/>
</dbReference>
<dbReference type="InterPro" id="IPR042236">
    <property type="entry name" value="PI3K_accessory_sf"/>
</dbReference>
<dbReference type="SMART" id="SM00239">
    <property type="entry name" value="C2"/>
    <property type="match status" value="1"/>
</dbReference>
<dbReference type="InterPro" id="IPR003903">
    <property type="entry name" value="UIM_dom"/>
</dbReference>
<dbReference type="EMBL" id="CAJPEV010001181">
    <property type="protein sequence ID" value="CAG0891228.1"/>
    <property type="molecule type" value="Genomic_DNA"/>
</dbReference>
<dbReference type="InterPro" id="IPR000403">
    <property type="entry name" value="PI3/4_kinase_cat_dom"/>
</dbReference>
<feature type="compositionally biased region" description="Pro residues" evidence="9">
    <location>
        <begin position="79"/>
        <end position="89"/>
    </location>
</feature>
<comment type="catalytic activity">
    <reaction evidence="6">
        <text>a 1,2-diacyl-sn-glycero-3-phospho-(1D-myo-inositol) + ATP = a 1,2-diacyl-sn-glycero-3-phospho-(1D-myo-inositol-3-phosphate) + ADP + H(+)</text>
        <dbReference type="Rhea" id="RHEA:12709"/>
        <dbReference type="ChEBI" id="CHEBI:15378"/>
        <dbReference type="ChEBI" id="CHEBI:30616"/>
        <dbReference type="ChEBI" id="CHEBI:57880"/>
        <dbReference type="ChEBI" id="CHEBI:58088"/>
        <dbReference type="ChEBI" id="CHEBI:456216"/>
        <dbReference type="EC" id="2.7.1.137"/>
    </reaction>
    <physiologicalReaction direction="left-to-right" evidence="6">
        <dbReference type="Rhea" id="RHEA:12710"/>
    </physiologicalReaction>
</comment>
<dbReference type="FunFam" id="3.30.1010.10:FF:000001">
    <property type="entry name" value="Phosphatidylinositol 4-phosphate 3-kinase C2 domain-containing subunit beta"/>
    <property type="match status" value="1"/>
</dbReference>
<dbReference type="InterPro" id="IPR029071">
    <property type="entry name" value="Ubiquitin-like_domsf"/>
</dbReference>
<dbReference type="SMART" id="SM00144">
    <property type="entry name" value="PI3K_rbd"/>
    <property type="match status" value="1"/>
</dbReference>
<dbReference type="GO" id="GO:0048015">
    <property type="term" value="P:phosphatidylinositol-mediated signaling"/>
    <property type="evidence" value="ECO:0007669"/>
    <property type="project" value="TreeGrafter"/>
</dbReference>
<dbReference type="Proteomes" id="UP000677054">
    <property type="component" value="Unassembled WGS sequence"/>
</dbReference>
<dbReference type="FunFam" id="1.25.40.70:FF:000014">
    <property type="entry name" value="Phosphatidylinositol-4-phosphate 3-kinase C2 domain-containing subunit beta"/>
    <property type="match status" value="1"/>
</dbReference>
<dbReference type="SMART" id="SM00312">
    <property type="entry name" value="PX"/>
    <property type="match status" value="1"/>
</dbReference>
<dbReference type="InterPro" id="IPR011009">
    <property type="entry name" value="Kinase-like_dom_sf"/>
</dbReference>
<keyword evidence="5" id="KW-0443">Lipid metabolism</keyword>
<feature type="region of interest" description="Disordered" evidence="9">
    <location>
        <begin position="21"/>
        <end position="97"/>
    </location>
</feature>
<evidence type="ECO:0000259" key="14">
    <source>
        <dbReference type="PROSITE" id="PS51546"/>
    </source>
</evidence>
<dbReference type="Pfam" id="PF00787">
    <property type="entry name" value="PX"/>
    <property type="match status" value="1"/>
</dbReference>
<dbReference type="GO" id="GO:0005886">
    <property type="term" value="C:plasma membrane"/>
    <property type="evidence" value="ECO:0007669"/>
    <property type="project" value="TreeGrafter"/>
</dbReference>
<dbReference type="PANTHER" id="PTHR10048:SF14">
    <property type="entry name" value="LD28067P"/>
    <property type="match status" value="1"/>
</dbReference>
<dbReference type="InterPro" id="IPR000008">
    <property type="entry name" value="C2_dom"/>
</dbReference>
<dbReference type="InterPro" id="IPR001263">
    <property type="entry name" value="PI3K_accessory_dom"/>
</dbReference>
<sequence length="1721" mass="195758">MADDEEARFQADLRKAIALSLETEEKERHNKGKSVETPNTLGAIPRRSSYAHQDEAEGVIVKLRPKDCQRSVSDGDKPVVPPVLAPPPQQNKRRNQQQKDIDLISFSAFDSIDIPESEIPNPKPSHLSLQLPTGLPSQCFSDGGQALSASPVVSGYQFFPQKPLGSPAVTHQPIVSPMPPCLSGADKYAPLCLQSQFFPQRQAITNSGHWDVFKVIGKQSNENLIDLAPDNIHQIQKLEDSCRKSVLEAFDPLIEVKEVQNEPSSSNPGVAATSSMVNGEMDKVNDRSSSFYEAFDPFEYMYSSSRKGSIRDSTDGRNSDMSYSKVALVETDNGEEEGATAKIPPRPPKPTGRSSPVAKYAQVTKRNRVSEVPERVVDAITRKSVSMTKVIKERPLGVTVVRREDFTCDSEIKMFMQSLMTLRSEFIYSDHFTNPGLIVSPMIEGQLQDADMKVTVHCNADEDHPVSFKVNPSTTVEQIIMQVYCELKLPGEPGDYVLKVFGHPEYLAPESLICEYEYVHECLKFDRDIKLRLVHSDTVKTPFARVQEDDERAAEIHVADILPYGYGEGISYQSLSIILETYELEMTRFKSALDAGEAHAKFEPLVQAVKALCALLGQIETLEVSNAIHMLMNACGRGEDSSFPHILEDKGDFCVVKFPVSDRSPRSSIDTAFIALNHLHSAIRNLLELYMRCHRVDFDLPTSPSVNQNLKDMCELVDTMLVHVCTIHKINPCWHFREYKVACEIFHGTTPIVLPSQTQHVTPSKSLYERLVFDEWLVFDLVLCTLPRESRLVFTLLGYSDEQEGGTPGSVEIAWCAIQMFNQSGRMREGSFMLPLWQLEADKRLGPAPSLYTRQSGDQSTFMIIEIPDVGGKVYFPKPLKVNAQERKREFSTLDSNTQEFLMDLVEKDIFVKHPIEHQEILWERRHFLYRFPKALPKVLLAAHSWDWASLADLHALVKEWTPMEPVEALKLLLPCFPDQVVRETAVRWIQDIGSDELCEYLPQLVQALKHETYLLNPLSSFLMERALMSPTLAHRLYWLLMTSHPQGECETPLDTRFYPHLKLMANTLAHLCGESLSQLFSKQERLVQHLNEAAAHLKASKDSLRLSVLAREMEGLHHWLSNSPTSLPLRLSHIARGVDVKHCSYFPSFTLPLKVIFQGEDSIDRALHHTIYKVGDDLRQDILTMQIVRIMDRLWLRNGLDLKIVHFQCVATGDRSGFVEMVTDAETLRKIQAEHGLTGAFKDRPIAEWLGKHNPSPLEYEHAVENFTASCAGYSVATYVLGICDRHNDNIMLKTSGHLFHIDFGKFLGDAQMFGNIKRDRVPFVLTSDMVYVINGTDKPTDKFQKFVDYCCDAYNILRAHADVFQNLFALMASSGIPGVTMDAVKYVQKMLAPEKSNADAANMFTRMIEDSVKSWFTQVNFFLHSLAQLRFSDTQDDRLTLSFIPQTYTKETDGRILSATIYGYQKHYTGGKQYVYIVRIARENTPEPTYLFRSYKEFVELYAKLCDMFPCLKLESPRDLTLGRSSVKEVAERRKYLLQRFLTSLFSLAEEVCHCDLVYTFFHPLLRDQKDANIHKEKLKETKTHVRRSSVGHIRGELKLSIVYRRDELVVMVHHARNLALPNGMEPSTYVKVYLLPDHKKLTKRKTRIARRNRNPTFKEPLVYRMPLDTVRYRTLQASVYHYDSLQENEFLGAVNIPLSSCNLSEETTRWFPLGHYHG</sequence>
<dbReference type="Pfam" id="PF00613">
    <property type="entry name" value="PI3Ka"/>
    <property type="match status" value="1"/>
</dbReference>
<dbReference type="PROSITE" id="PS51547">
    <property type="entry name" value="C2_PI3K"/>
    <property type="match status" value="1"/>
</dbReference>
<protein>
    <recommendedName>
        <fullName evidence="18">Phosphatidylinositol-4-phosphate 3-kinase</fullName>
    </recommendedName>
</protein>
<feature type="domain" description="C2 PI3K-type" evidence="15">
    <location>
        <begin position="716"/>
        <end position="868"/>
    </location>
</feature>
<dbReference type="PROSITE" id="PS00916">
    <property type="entry name" value="PI3_4_KINASE_2"/>
    <property type="match status" value="1"/>
</dbReference>
<dbReference type="GO" id="GO:0035005">
    <property type="term" value="F:1-phosphatidylinositol-4-phosphate 3-kinase activity"/>
    <property type="evidence" value="ECO:0007669"/>
    <property type="project" value="UniProtKB-EC"/>
</dbReference>
<keyword evidence="2" id="KW-0547">Nucleotide-binding</keyword>
<feature type="domain" description="PI3K/PI4K catalytic" evidence="12">
    <location>
        <begin position="1140"/>
        <end position="1418"/>
    </location>
</feature>
<evidence type="ECO:0000259" key="15">
    <source>
        <dbReference type="PROSITE" id="PS51547"/>
    </source>
</evidence>
<keyword evidence="1" id="KW-0808">Transferase</keyword>
<dbReference type="Pfam" id="PF00792">
    <property type="entry name" value="PI3K_C2"/>
    <property type="match status" value="1"/>
</dbReference>
<dbReference type="GO" id="GO:0005737">
    <property type="term" value="C:cytoplasm"/>
    <property type="evidence" value="ECO:0007669"/>
    <property type="project" value="TreeGrafter"/>
</dbReference>
<dbReference type="Pfam" id="PF00454">
    <property type="entry name" value="PI3_PI4_kinase"/>
    <property type="match status" value="1"/>
</dbReference>
<dbReference type="Pfam" id="PF00168">
    <property type="entry name" value="C2"/>
    <property type="match status" value="1"/>
</dbReference>
<accession>A0A7R8XAA9</accession>
<evidence type="ECO:0000256" key="9">
    <source>
        <dbReference type="SAM" id="MobiDB-lite"/>
    </source>
</evidence>
<comment type="similarity">
    <text evidence="8">Belongs to the PI3/PI4-kinase family.</text>
</comment>
<dbReference type="SUPFAM" id="SSF64268">
    <property type="entry name" value="PX domain"/>
    <property type="match status" value="1"/>
</dbReference>
<dbReference type="SMART" id="SM00142">
    <property type="entry name" value="PI3K_C2"/>
    <property type="match status" value="1"/>
</dbReference>
<dbReference type="SUPFAM" id="SSF48371">
    <property type="entry name" value="ARM repeat"/>
    <property type="match status" value="1"/>
</dbReference>
<dbReference type="FunFam" id="1.10.1070.11:FF:000001">
    <property type="entry name" value="Phosphatidylinositol 4,5-bisphosphate 3-kinase catalytic subunit"/>
    <property type="match status" value="1"/>
</dbReference>
<dbReference type="PROSITE" id="PS51545">
    <property type="entry name" value="PIK_HELICAL"/>
    <property type="match status" value="1"/>
</dbReference>
<dbReference type="PROSITE" id="PS50195">
    <property type="entry name" value="PX"/>
    <property type="match status" value="1"/>
</dbReference>
<dbReference type="GO" id="GO:0005942">
    <property type="term" value="C:phosphatidylinositol 3-kinase complex"/>
    <property type="evidence" value="ECO:0007669"/>
    <property type="project" value="TreeGrafter"/>
</dbReference>
<dbReference type="SMART" id="SM00145">
    <property type="entry name" value="PI3Ka"/>
    <property type="match status" value="1"/>
</dbReference>
<evidence type="ECO:0000313" key="16">
    <source>
        <dbReference type="EMBL" id="CAD7246608.1"/>
    </source>
</evidence>
<evidence type="ECO:0000256" key="6">
    <source>
        <dbReference type="ARBA" id="ARBA00023985"/>
    </source>
</evidence>
<proteinExistence type="inferred from homology"/>
<dbReference type="Gene3D" id="1.10.1070.11">
    <property type="entry name" value="Phosphatidylinositol 3-/4-kinase, catalytic domain"/>
    <property type="match status" value="1"/>
</dbReference>
<comment type="catalytic activity">
    <reaction evidence="7">
        <text>a 1,2-diacyl-sn-glycero-3-phospho-(1D-myo-inositol 4-phosphate) + ATP = a 1,2-diacyl-sn-glycero-3-phospho-(1D-myo-inositol-3,4-bisphosphate) + ADP + H(+)</text>
        <dbReference type="Rhea" id="RHEA:18373"/>
        <dbReference type="ChEBI" id="CHEBI:15378"/>
        <dbReference type="ChEBI" id="CHEBI:30616"/>
        <dbReference type="ChEBI" id="CHEBI:57658"/>
        <dbReference type="ChEBI" id="CHEBI:58178"/>
        <dbReference type="ChEBI" id="CHEBI:456216"/>
        <dbReference type="EC" id="2.7.1.154"/>
    </reaction>
    <physiologicalReaction direction="left-to-right" evidence="7">
        <dbReference type="Rhea" id="RHEA:18374"/>
    </physiologicalReaction>
</comment>
<evidence type="ECO:0008006" key="18">
    <source>
        <dbReference type="Google" id="ProtNLM"/>
    </source>
</evidence>
<evidence type="ECO:0000259" key="10">
    <source>
        <dbReference type="PROSITE" id="PS50004"/>
    </source>
</evidence>
<evidence type="ECO:0000256" key="8">
    <source>
        <dbReference type="PROSITE-ProRule" id="PRU00880"/>
    </source>
</evidence>
<dbReference type="PROSITE" id="PS50290">
    <property type="entry name" value="PI3_4_KINASE_3"/>
    <property type="match status" value="1"/>
</dbReference>
<dbReference type="GO" id="GO:0005524">
    <property type="term" value="F:ATP binding"/>
    <property type="evidence" value="ECO:0007669"/>
    <property type="project" value="UniProtKB-KW"/>
</dbReference>
<keyword evidence="17" id="KW-1185">Reference proteome</keyword>
<gene>
    <name evidence="16" type="ORF">DSTB1V02_LOCUS6456</name>
</gene>
<feature type="region of interest" description="Disordered" evidence="9">
    <location>
        <begin position="331"/>
        <end position="357"/>
    </location>
</feature>
<evidence type="ECO:0000256" key="7">
    <source>
        <dbReference type="ARBA" id="ARBA00029297"/>
    </source>
</evidence>
<evidence type="ECO:0000259" key="11">
    <source>
        <dbReference type="PROSITE" id="PS50195"/>
    </source>
</evidence>
<dbReference type="OrthoDB" id="67688at2759"/>
<evidence type="ECO:0000256" key="1">
    <source>
        <dbReference type="ARBA" id="ARBA00022679"/>
    </source>
</evidence>
<dbReference type="Gene3D" id="1.25.40.70">
    <property type="entry name" value="Phosphatidylinositol 3-kinase, accessory domain (PIK)"/>
    <property type="match status" value="1"/>
</dbReference>
<dbReference type="GO" id="GO:0043491">
    <property type="term" value="P:phosphatidylinositol 3-kinase/protein kinase B signal transduction"/>
    <property type="evidence" value="ECO:0007669"/>
    <property type="project" value="TreeGrafter"/>
</dbReference>
<dbReference type="GO" id="GO:0016303">
    <property type="term" value="F:1-phosphatidylinositol-3-kinase activity"/>
    <property type="evidence" value="ECO:0007669"/>
    <property type="project" value="UniProtKB-EC"/>
</dbReference>
<dbReference type="Gene3D" id="3.30.1010.10">
    <property type="entry name" value="Phosphatidylinositol 3-kinase Catalytic Subunit, Chain A, domain 4"/>
    <property type="match status" value="1"/>
</dbReference>
<keyword evidence="3" id="KW-0418">Kinase</keyword>
<name>A0A7R8XAA9_9CRUS</name>
<feature type="domain" description="PIK helical" evidence="13">
    <location>
        <begin position="888"/>
        <end position="1068"/>
    </location>
</feature>
<evidence type="ECO:0000313" key="17">
    <source>
        <dbReference type="Proteomes" id="UP000677054"/>
    </source>
</evidence>
<dbReference type="CDD" id="cd08381">
    <property type="entry name" value="C2B_PI3K_class_II"/>
    <property type="match status" value="1"/>
</dbReference>
<organism evidence="16">
    <name type="scientific">Darwinula stevensoni</name>
    <dbReference type="NCBI Taxonomy" id="69355"/>
    <lineage>
        <taxon>Eukaryota</taxon>
        <taxon>Metazoa</taxon>
        <taxon>Ecdysozoa</taxon>
        <taxon>Arthropoda</taxon>
        <taxon>Crustacea</taxon>
        <taxon>Oligostraca</taxon>
        <taxon>Ostracoda</taxon>
        <taxon>Podocopa</taxon>
        <taxon>Podocopida</taxon>
        <taxon>Darwinulocopina</taxon>
        <taxon>Darwinuloidea</taxon>
        <taxon>Darwinulidae</taxon>
        <taxon>Darwinula</taxon>
    </lineage>
</organism>
<dbReference type="Gene3D" id="2.60.40.150">
    <property type="entry name" value="C2 domain"/>
    <property type="match status" value="2"/>
</dbReference>
<evidence type="ECO:0000256" key="4">
    <source>
        <dbReference type="ARBA" id="ARBA00022840"/>
    </source>
</evidence>
<dbReference type="Pfam" id="PF00794">
    <property type="entry name" value="PI3K_rbd"/>
    <property type="match status" value="1"/>
</dbReference>
<dbReference type="EMBL" id="LR900698">
    <property type="protein sequence ID" value="CAD7246608.1"/>
    <property type="molecule type" value="Genomic_DNA"/>
</dbReference>
<reference evidence="16" key="1">
    <citation type="submission" date="2020-11" db="EMBL/GenBank/DDBJ databases">
        <authorList>
            <person name="Tran Van P."/>
        </authorList>
    </citation>
    <scope>NUCLEOTIDE SEQUENCE</scope>
</reference>
<dbReference type="CDD" id="cd04012">
    <property type="entry name" value="C2A_PI3K_class_II"/>
    <property type="match status" value="1"/>
</dbReference>
<dbReference type="InterPro" id="IPR000341">
    <property type="entry name" value="PI3K_Ras-bd_dom"/>
</dbReference>
<dbReference type="InterPro" id="IPR018936">
    <property type="entry name" value="PI3/4_kinase_CS"/>
</dbReference>
<dbReference type="SMART" id="SM00146">
    <property type="entry name" value="PI3Kc"/>
    <property type="match status" value="1"/>
</dbReference>
<dbReference type="Gene3D" id="3.10.20.90">
    <property type="entry name" value="Phosphatidylinositol 3-kinase Catalytic Subunit, Chain A, domain 1"/>
    <property type="match status" value="1"/>
</dbReference>
<feature type="compositionally biased region" description="Basic and acidic residues" evidence="9">
    <location>
        <begin position="64"/>
        <end position="77"/>
    </location>
</feature>
<evidence type="ECO:0000259" key="12">
    <source>
        <dbReference type="PROSITE" id="PS50290"/>
    </source>
</evidence>
<dbReference type="SUPFAM" id="SSF49562">
    <property type="entry name" value="C2 domain (Calcium/lipid-binding domain, CaLB)"/>
    <property type="match status" value="2"/>
</dbReference>
<evidence type="ECO:0000256" key="2">
    <source>
        <dbReference type="ARBA" id="ARBA00022741"/>
    </source>
</evidence>
<dbReference type="InterPro" id="IPR002420">
    <property type="entry name" value="PI3K-type_C2_dom"/>
</dbReference>
<dbReference type="InterPro" id="IPR036871">
    <property type="entry name" value="PX_dom_sf"/>
</dbReference>
<keyword evidence="4" id="KW-0067">ATP-binding</keyword>
<dbReference type="InterPro" id="IPR016024">
    <property type="entry name" value="ARM-type_fold"/>
</dbReference>
<evidence type="ECO:0000256" key="5">
    <source>
        <dbReference type="ARBA" id="ARBA00023098"/>
    </source>
</evidence>
<dbReference type="PANTHER" id="PTHR10048">
    <property type="entry name" value="PHOSPHATIDYLINOSITOL KINASE"/>
    <property type="match status" value="1"/>
</dbReference>
<dbReference type="InterPro" id="IPR001683">
    <property type="entry name" value="PX_dom"/>
</dbReference>
<dbReference type="CDD" id="cd05166">
    <property type="entry name" value="PI3Kc_II"/>
    <property type="match status" value="1"/>
</dbReference>
<dbReference type="Gene3D" id="3.30.1520.10">
    <property type="entry name" value="Phox-like domain"/>
    <property type="match status" value="1"/>
</dbReference>
<dbReference type="InterPro" id="IPR015433">
    <property type="entry name" value="PI3/4_kinase"/>
</dbReference>
<feature type="domain" description="PI3K-RBD" evidence="14">
    <location>
        <begin position="449"/>
        <end position="535"/>
    </location>
</feature>
<feature type="domain" description="C2" evidence="10">
    <location>
        <begin position="1596"/>
        <end position="1714"/>
    </location>
</feature>
<dbReference type="GO" id="GO:0016477">
    <property type="term" value="P:cell migration"/>
    <property type="evidence" value="ECO:0007669"/>
    <property type="project" value="TreeGrafter"/>
</dbReference>